<feature type="transmembrane region" description="Helical" evidence="9">
    <location>
        <begin position="12"/>
        <end position="31"/>
    </location>
</feature>
<reference evidence="11" key="1">
    <citation type="submission" date="2022-12" db="EMBL/GenBank/DDBJ databases">
        <title>Reference genome sequencing for broad-spectrum identification of bacterial and archaeal isolates by mass spectrometry.</title>
        <authorList>
            <person name="Sekiguchi Y."/>
            <person name="Tourlousse D.M."/>
        </authorList>
    </citation>
    <scope>NUCLEOTIDE SEQUENCE</scope>
    <source>
        <strain evidence="11">ASRB1</strain>
    </source>
</reference>
<dbReference type="PANTHER" id="PTHR30625:SF15">
    <property type="entry name" value="BIOPOLYMER TRANSPORT PROTEIN EXBB"/>
    <property type="match status" value="1"/>
</dbReference>
<dbReference type="GO" id="GO:0005886">
    <property type="term" value="C:plasma membrane"/>
    <property type="evidence" value="ECO:0007669"/>
    <property type="project" value="UniProtKB-SubCell"/>
</dbReference>
<evidence type="ECO:0000256" key="1">
    <source>
        <dbReference type="ARBA" id="ARBA00004651"/>
    </source>
</evidence>
<evidence type="ECO:0000313" key="12">
    <source>
        <dbReference type="Proteomes" id="UP001144372"/>
    </source>
</evidence>
<dbReference type="InterPro" id="IPR002898">
    <property type="entry name" value="MotA_ExbB_proton_chnl"/>
</dbReference>
<dbReference type="PANTHER" id="PTHR30625">
    <property type="entry name" value="PROTEIN TOLQ"/>
    <property type="match status" value="1"/>
</dbReference>
<evidence type="ECO:0000256" key="8">
    <source>
        <dbReference type="RuleBase" id="RU004057"/>
    </source>
</evidence>
<dbReference type="Proteomes" id="UP001144372">
    <property type="component" value="Unassembled WGS sequence"/>
</dbReference>
<evidence type="ECO:0000256" key="9">
    <source>
        <dbReference type="SAM" id="Phobius"/>
    </source>
</evidence>
<proteinExistence type="inferred from homology"/>
<accession>A0A9W6FV31</accession>
<comment type="subcellular location">
    <subcellularLocation>
        <location evidence="1">Cell membrane</location>
        <topology evidence="1">Multi-pass membrane protein</topology>
    </subcellularLocation>
    <subcellularLocation>
        <location evidence="8">Membrane</location>
        <topology evidence="8">Multi-pass membrane protein</topology>
    </subcellularLocation>
</comment>
<keyword evidence="5 8" id="KW-0653">Protein transport</keyword>
<dbReference type="AlphaFoldDB" id="A0A9W6FV31"/>
<name>A0A9W6FV31_9BACT</name>
<feature type="transmembrane region" description="Helical" evidence="9">
    <location>
        <begin position="86"/>
        <end position="115"/>
    </location>
</feature>
<feature type="transmembrane region" description="Helical" evidence="9">
    <location>
        <begin position="135"/>
        <end position="156"/>
    </location>
</feature>
<feature type="domain" description="MotA/TolQ/ExbB proton channel" evidence="10">
    <location>
        <begin position="76"/>
        <end position="167"/>
    </location>
</feature>
<keyword evidence="4 9" id="KW-0812">Transmembrane</keyword>
<dbReference type="Pfam" id="PF01618">
    <property type="entry name" value="MotA_ExbB"/>
    <property type="match status" value="1"/>
</dbReference>
<keyword evidence="2 8" id="KW-0813">Transport</keyword>
<dbReference type="GO" id="GO:0017038">
    <property type="term" value="P:protein import"/>
    <property type="evidence" value="ECO:0007669"/>
    <property type="project" value="TreeGrafter"/>
</dbReference>
<gene>
    <name evidence="11" type="ORF">DAMNIGENAA_28050</name>
</gene>
<keyword evidence="3" id="KW-1003">Cell membrane</keyword>
<evidence type="ECO:0000256" key="6">
    <source>
        <dbReference type="ARBA" id="ARBA00022989"/>
    </source>
</evidence>
<evidence type="ECO:0000256" key="5">
    <source>
        <dbReference type="ARBA" id="ARBA00022927"/>
    </source>
</evidence>
<comment type="caution">
    <text evidence="11">The sequence shown here is derived from an EMBL/GenBank/DDBJ whole genome shotgun (WGS) entry which is preliminary data.</text>
</comment>
<dbReference type="InterPro" id="IPR050790">
    <property type="entry name" value="ExbB/TolQ_transport"/>
</dbReference>
<keyword evidence="7 9" id="KW-0472">Membrane</keyword>
<evidence type="ECO:0000256" key="2">
    <source>
        <dbReference type="ARBA" id="ARBA00022448"/>
    </source>
</evidence>
<evidence type="ECO:0000256" key="3">
    <source>
        <dbReference type="ARBA" id="ARBA00022475"/>
    </source>
</evidence>
<evidence type="ECO:0000256" key="4">
    <source>
        <dbReference type="ARBA" id="ARBA00022692"/>
    </source>
</evidence>
<comment type="similarity">
    <text evidence="8">Belongs to the exbB/tolQ family.</text>
</comment>
<evidence type="ECO:0000259" key="10">
    <source>
        <dbReference type="Pfam" id="PF01618"/>
    </source>
</evidence>
<keyword evidence="12" id="KW-1185">Reference proteome</keyword>
<protein>
    <recommendedName>
        <fullName evidence="10">MotA/TolQ/ExbB proton channel domain-containing protein</fullName>
    </recommendedName>
</protein>
<evidence type="ECO:0000256" key="7">
    <source>
        <dbReference type="ARBA" id="ARBA00023136"/>
    </source>
</evidence>
<dbReference type="EMBL" id="BSDR01000001">
    <property type="protein sequence ID" value="GLI35372.1"/>
    <property type="molecule type" value="Genomic_DNA"/>
</dbReference>
<dbReference type="RefSeq" id="WP_281795097.1">
    <property type="nucleotide sequence ID" value="NZ_BSDR01000001.1"/>
</dbReference>
<organism evidence="11 12">
    <name type="scientific">Desulforhabdus amnigena</name>
    <dbReference type="NCBI Taxonomy" id="40218"/>
    <lineage>
        <taxon>Bacteria</taxon>
        <taxon>Pseudomonadati</taxon>
        <taxon>Thermodesulfobacteriota</taxon>
        <taxon>Syntrophobacteria</taxon>
        <taxon>Syntrophobacterales</taxon>
        <taxon>Syntrophobacteraceae</taxon>
        <taxon>Desulforhabdus</taxon>
    </lineage>
</organism>
<keyword evidence="6 9" id="KW-1133">Transmembrane helix</keyword>
<sequence>MIDFFMKGGALMWPILLCSVVALALILTKALQYRDILRRISPSPEEIMKEKPAEVIPLIEAIEKGLDEKQVSFIGTREIREMEKGLGILTLVSVIAPLLGFTGTVTGMIQAFMVIAAQHGSRVDPSMVAGGIYEALITTAGGLFVAIPTHIALHFLEERLDEISMRLKGFAMTLYEGRHHGI</sequence>
<evidence type="ECO:0000313" key="11">
    <source>
        <dbReference type="EMBL" id="GLI35372.1"/>
    </source>
</evidence>